<dbReference type="InterPro" id="IPR015424">
    <property type="entry name" value="PyrdxlP-dep_Trfase"/>
</dbReference>
<proteinExistence type="inferred from homology"/>
<dbReference type="InterPro" id="IPR015421">
    <property type="entry name" value="PyrdxlP-dep_Trfase_major"/>
</dbReference>
<dbReference type="AlphaFoldDB" id="A0AAN0K794"/>
<evidence type="ECO:0000256" key="5">
    <source>
        <dbReference type="PIRSR" id="PIRSR017617-1"/>
    </source>
</evidence>
<evidence type="ECO:0000256" key="4">
    <source>
        <dbReference type="ARBA" id="ARBA00023239"/>
    </source>
</evidence>
<feature type="domain" description="Aromatic amino acid beta-eliminating lyase/threonine aldolase" evidence="6">
    <location>
        <begin position="3"/>
        <end position="290"/>
    </location>
</feature>
<protein>
    <submittedName>
        <fullName evidence="7">GntG family PLP-dependent aldolase</fullName>
    </submittedName>
</protein>
<evidence type="ECO:0000256" key="3">
    <source>
        <dbReference type="ARBA" id="ARBA00022898"/>
    </source>
</evidence>
<dbReference type="InterPro" id="IPR015422">
    <property type="entry name" value="PyrdxlP-dep_Trfase_small"/>
</dbReference>
<evidence type="ECO:0000313" key="8">
    <source>
        <dbReference type="Proteomes" id="UP001431656"/>
    </source>
</evidence>
<keyword evidence="4" id="KW-0456">Lyase</keyword>
<dbReference type="Gene3D" id="3.40.640.10">
    <property type="entry name" value="Type I PLP-dependent aspartate aminotransferase-like (Major domain)"/>
    <property type="match status" value="1"/>
</dbReference>
<evidence type="ECO:0000256" key="1">
    <source>
        <dbReference type="ARBA" id="ARBA00001933"/>
    </source>
</evidence>
<sequence>MIDLRSDTVTRPTAQMRQAMATAPVGDDVYGEDPSINELEARTAELLGHEAGLFCPSGSMANMLGVWSLVPVGREILCDRRAHIVRAEMGAHAALNGITMRTWTSSSGTPGIARTSDITDLLELGCGPYLVETAAIEIENTHNFGGGTIHPIETLREIREICRQGGVAMHLDGARLWNAHVATGVPMREYGSLFDTVSVCYSKGMGAPVGSVLVSSAQRIAEARVQRKRLGGGMRQAGILAAAALYALDHHIDRLADDHANARLFAEQVTAAVPAAIDLEHLATNIVVMDAGERLAADVIAAAADRGVRISKVGAHQLRAVTHLGIDADQCREAGRIVGELLAS</sequence>
<dbReference type="KEGG" id="broo:brsh051_05470"/>
<evidence type="ECO:0000256" key="2">
    <source>
        <dbReference type="ARBA" id="ARBA00006966"/>
    </source>
</evidence>
<dbReference type="NCBIfam" id="NF041359">
    <property type="entry name" value="GntG_guanitoxin"/>
    <property type="match status" value="1"/>
</dbReference>
<dbReference type="FunFam" id="3.40.640.10:FF:000030">
    <property type="entry name" value="Low-specificity L-threonine aldolase"/>
    <property type="match status" value="1"/>
</dbReference>
<dbReference type="PANTHER" id="PTHR48097:SF9">
    <property type="entry name" value="L-THREONINE ALDOLASE"/>
    <property type="match status" value="1"/>
</dbReference>
<keyword evidence="8" id="KW-1185">Reference proteome</keyword>
<dbReference type="InterPro" id="IPR023603">
    <property type="entry name" value="Low_specificity_L-TA-like"/>
</dbReference>
<dbReference type="PIRSF" id="PIRSF017617">
    <property type="entry name" value="Thr_aldolase"/>
    <property type="match status" value="1"/>
</dbReference>
<dbReference type="PANTHER" id="PTHR48097">
    <property type="entry name" value="L-THREONINE ALDOLASE-RELATED"/>
    <property type="match status" value="1"/>
</dbReference>
<gene>
    <name evidence="7" type="ORF">brsh051_05470</name>
</gene>
<dbReference type="Pfam" id="PF01212">
    <property type="entry name" value="Beta_elim_lyase"/>
    <property type="match status" value="1"/>
</dbReference>
<dbReference type="GO" id="GO:0006567">
    <property type="term" value="P:L-threonine catabolic process"/>
    <property type="evidence" value="ECO:0007669"/>
    <property type="project" value="TreeGrafter"/>
</dbReference>
<accession>A0AAN0K794</accession>
<dbReference type="EMBL" id="AP028056">
    <property type="protein sequence ID" value="BEH01266.1"/>
    <property type="molecule type" value="Genomic_DNA"/>
</dbReference>
<dbReference type="InterPro" id="IPR001597">
    <property type="entry name" value="ArAA_b-elim_lyase/Thr_aldolase"/>
</dbReference>
<feature type="modified residue" description="N6-(pyridoxal phosphate)lysine" evidence="5">
    <location>
        <position position="203"/>
    </location>
</feature>
<comment type="similarity">
    <text evidence="2">Belongs to the threonine aldolase family.</text>
</comment>
<dbReference type="GO" id="GO:0008732">
    <property type="term" value="F:L-allo-threonine aldolase activity"/>
    <property type="evidence" value="ECO:0007669"/>
    <property type="project" value="TreeGrafter"/>
</dbReference>
<dbReference type="Proteomes" id="UP001431656">
    <property type="component" value="Chromosome"/>
</dbReference>
<dbReference type="SUPFAM" id="SSF53383">
    <property type="entry name" value="PLP-dependent transferases"/>
    <property type="match status" value="1"/>
</dbReference>
<dbReference type="Gene3D" id="3.90.1150.10">
    <property type="entry name" value="Aspartate Aminotransferase, domain 1"/>
    <property type="match status" value="1"/>
</dbReference>
<evidence type="ECO:0000313" key="7">
    <source>
        <dbReference type="EMBL" id="BEH01266.1"/>
    </source>
</evidence>
<evidence type="ECO:0000259" key="6">
    <source>
        <dbReference type="Pfam" id="PF01212"/>
    </source>
</evidence>
<name>A0AAN0K794_9ACTN</name>
<organism evidence="7 8">
    <name type="scientific">Brooklawnia propionicigenes</name>
    <dbReference type="NCBI Taxonomy" id="3041175"/>
    <lineage>
        <taxon>Bacteria</taxon>
        <taxon>Bacillati</taxon>
        <taxon>Actinomycetota</taxon>
        <taxon>Actinomycetes</taxon>
        <taxon>Propionibacteriales</taxon>
        <taxon>Propionibacteriaceae</taxon>
        <taxon>Brooklawnia</taxon>
    </lineage>
</organism>
<reference evidence="7" key="1">
    <citation type="journal article" date="2024" name="Int. J. Syst. Evol. Microbiol.">
        <title>Brooklawnia propionicigenes sp. nov., a facultatively anaerobic, propionate-producing bacterium isolated from a methanogenic reactor treating waste from cattle farms.</title>
        <authorList>
            <person name="Akita Y."/>
            <person name="Ueki A."/>
            <person name="Tonouchi A."/>
            <person name="Sugawara Y."/>
            <person name="Honma S."/>
            <person name="Kaku N."/>
            <person name="Ueki K."/>
        </authorList>
    </citation>
    <scope>NUCLEOTIDE SEQUENCE</scope>
    <source>
        <strain evidence="7">SH051</strain>
    </source>
</reference>
<dbReference type="GO" id="GO:0006545">
    <property type="term" value="P:glycine biosynthetic process"/>
    <property type="evidence" value="ECO:0007669"/>
    <property type="project" value="TreeGrafter"/>
</dbReference>
<comment type="cofactor">
    <cofactor evidence="1">
        <name>pyridoxal 5'-phosphate</name>
        <dbReference type="ChEBI" id="CHEBI:597326"/>
    </cofactor>
</comment>
<dbReference type="GO" id="GO:0005829">
    <property type="term" value="C:cytosol"/>
    <property type="evidence" value="ECO:0007669"/>
    <property type="project" value="TreeGrafter"/>
</dbReference>
<keyword evidence="3" id="KW-0663">Pyridoxal phosphate</keyword>